<evidence type="ECO:0000256" key="1">
    <source>
        <dbReference type="ARBA" id="ARBA00004651"/>
    </source>
</evidence>
<evidence type="ECO:0000256" key="4">
    <source>
        <dbReference type="ARBA" id="ARBA00022989"/>
    </source>
</evidence>
<dbReference type="GO" id="GO:0005886">
    <property type="term" value="C:plasma membrane"/>
    <property type="evidence" value="ECO:0007669"/>
    <property type="project" value="UniProtKB-SubCell"/>
</dbReference>
<evidence type="ECO:0000256" key="6">
    <source>
        <dbReference type="SAM" id="Phobius"/>
    </source>
</evidence>
<evidence type="ECO:0000313" key="7">
    <source>
        <dbReference type="EMBL" id="EHJ11831.1"/>
    </source>
</evidence>
<reference evidence="7 8" key="1">
    <citation type="journal article" date="2011" name="Front. Microbiol.">
        <title>Two Strains of Crocosphaera watsonii with Highly Conserved Genomes are Distinguished by Strain-Specific Features.</title>
        <authorList>
            <person name="Bench S.R."/>
            <person name="Ilikchyan I.N."/>
            <person name="Tripp H.J."/>
            <person name="Zehr J.P."/>
        </authorList>
    </citation>
    <scope>NUCLEOTIDE SEQUENCE [LARGE SCALE GENOMIC DNA]</scope>
    <source>
        <strain evidence="7 8">WH 0003</strain>
    </source>
</reference>
<dbReference type="EMBL" id="AESD01000513">
    <property type="protein sequence ID" value="EHJ11831.1"/>
    <property type="molecule type" value="Genomic_DNA"/>
</dbReference>
<feature type="transmembrane region" description="Helical" evidence="6">
    <location>
        <begin position="6"/>
        <end position="26"/>
    </location>
</feature>
<feature type="transmembrane region" description="Helical" evidence="6">
    <location>
        <begin position="167"/>
        <end position="184"/>
    </location>
</feature>
<evidence type="ECO:0000256" key="2">
    <source>
        <dbReference type="ARBA" id="ARBA00022475"/>
    </source>
</evidence>
<dbReference type="GeneID" id="88766975"/>
<keyword evidence="4 6" id="KW-1133">Transmembrane helix</keyword>
<accession>G5J7K4</accession>
<comment type="caution">
    <text evidence="7">The sequence shown here is derived from an EMBL/GenBank/DDBJ whole genome shotgun (WGS) entry which is preliminary data.</text>
</comment>
<feature type="transmembrane region" description="Helical" evidence="6">
    <location>
        <begin position="257"/>
        <end position="274"/>
    </location>
</feature>
<evidence type="ECO:0000313" key="8">
    <source>
        <dbReference type="Proteomes" id="UP000003477"/>
    </source>
</evidence>
<comment type="subcellular location">
    <subcellularLocation>
        <location evidence="1">Cell membrane</location>
        <topology evidence="1">Multi-pass membrane protein</topology>
    </subcellularLocation>
</comment>
<feature type="transmembrane region" description="Helical" evidence="6">
    <location>
        <begin position="47"/>
        <end position="65"/>
    </location>
</feature>
<keyword evidence="3 6" id="KW-0812">Transmembrane</keyword>
<dbReference type="Proteomes" id="UP000003477">
    <property type="component" value="Unassembled WGS sequence"/>
</dbReference>
<evidence type="ECO:0000256" key="3">
    <source>
        <dbReference type="ARBA" id="ARBA00022692"/>
    </source>
</evidence>
<dbReference type="InterPro" id="IPR022791">
    <property type="entry name" value="L-PG_synthase/AglD"/>
</dbReference>
<organism evidence="7 8">
    <name type="scientific">Crocosphaera watsonii WH 0003</name>
    <dbReference type="NCBI Taxonomy" id="423471"/>
    <lineage>
        <taxon>Bacteria</taxon>
        <taxon>Bacillati</taxon>
        <taxon>Cyanobacteriota</taxon>
        <taxon>Cyanophyceae</taxon>
        <taxon>Oscillatoriophycideae</taxon>
        <taxon>Chroococcales</taxon>
        <taxon>Aphanothecaceae</taxon>
        <taxon>Crocosphaera</taxon>
    </lineage>
</organism>
<protein>
    <submittedName>
        <fullName evidence="7">Integral membrane protein-like protein</fullName>
    </submittedName>
</protein>
<gene>
    <name evidence="7" type="ORF">CWATWH0003_3441</name>
</gene>
<feature type="transmembrane region" description="Helical" evidence="6">
    <location>
        <begin position="286"/>
        <end position="303"/>
    </location>
</feature>
<dbReference type="PATRIC" id="fig|423471.3.peg.3227"/>
<feature type="transmembrane region" description="Helical" evidence="6">
    <location>
        <begin position="128"/>
        <end position="147"/>
    </location>
</feature>
<keyword evidence="5 6" id="KW-0472">Membrane</keyword>
<dbReference type="RefSeq" id="WP_007311497.1">
    <property type="nucleotide sequence ID" value="NZ_AESD01000513.1"/>
</dbReference>
<evidence type="ECO:0000256" key="5">
    <source>
        <dbReference type="ARBA" id="ARBA00023136"/>
    </source>
</evidence>
<proteinExistence type="predicted"/>
<feature type="transmembrane region" description="Helical" evidence="6">
    <location>
        <begin position="205"/>
        <end position="225"/>
    </location>
</feature>
<name>G5J7K4_CROWT</name>
<feature type="transmembrane region" description="Helical" evidence="6">
    <location>
        <begin position="85"/>
        <end position="108"/>
    </location>
</feature>
<dbReference type="AlphaFoldDB" id="G5J7K4"/>
<keyword evidence="2" id="KW-1003">Cell membrane</keyword>
<sequence>MAKNSILRWFPPCVSLGLFALSLWTIQHNLQHYQAENFWGSLSQIPPSHIILAIALMAVNYLIMTGYECLGLAYIRQSLPYKKKALVGIICSGISNSVGFAVLSSCMIRYRFYSTWGFSVVKIAQISAFCNFSFCLGLFVVGSIIFLKEPLAIPQLIDFPFLSVRPIGIIFLVVILAYLFLTVIRQKPLIIGKWIIPHLPFKLAAGQLIVSALDWCLAAAVFYTLLHHSVAISYSAFFGIYMLAQVAGLASNIPGGLGVFETVMILLLAPFIASEDLLGTLLIYRGIYYFMPLTVASLLLGKYEWNHFFHKKQSVINNQ</sequence>
<dbReference type="Pfam" id="PF03706">
    <property type="entry name" value="LPG_synthase_TM"/>
    <property type="match status" value="1"/>
</dbReference>